<name>A0A162ZCI4_PHYB8</name>
<dbReference type="OrthoDB" id="2204800at2759"/>
<evidence type="ECO:0000313" key="2">
    <source>
        <dbReference type="Proteomes" id="UP000077315"/>
    </source>
</evidence>
<sequence>MFLERWEELKKAHPVATSSQRDRTYLKASWLYQGGKRDSVEIDRDGWRSSELDRRKGFKPIVMHLAKTLEFALNASTLHVVQDQIVSSLPDVNNWELQAIIQKCPEDIFDEEDVKIELLQCARTYKRNRKEAINAIVALTTYLYDWTISTPSEAYLTTSHIHPFVHNLLSFTRQGTGTITLTHFTRLEYPQRDASDKSNLKYTLALQAVGNSITLFAMSLPYRRLYTFTELARFQIPKKKSDFLNMVGHLNIVKSKLL</sequence>
<gene>
    <name evidence="1" type="ORF">PHYBLDRAFT_153114</name>
</gene>
<accession>A0A162ZCI4</accession>
<reference evidence="2" key="1">
    <citation type="submission" date="2015-06" db="EMBL/GenBank/DDBJ databases">
        <title>Expansion of signal transduction pathways in fungi by whole-genome duplication.</title>
        <authorList>
            <consortium name="DOE Joint Genome Institute"/>
            <person name="Corrochano L.M."/>
            <person name="Kuo A."/>
            <person name="Marcet-Houben M."/>
            <person name="Polaino S."/>
            <person name="Salamov A."/>
            <person name="Villalobos J.M."/>
            <person name="Alvarez M.I."/>
            <person name="Avalos J."/>
            <person name="Benito E.P."/>
            <person name="Benoit I."/>
            <person name="Burger G."/>
            <person name="Camino L.P."/>
            <person name="Canovas D."/>
            <person name="Cerda-Olmedo E."/>
            <person name="Cheng J.-F."/>
            <person name="Dominguez A."/>
            <person name="Elias M."/>
            <person name="Eslava A.P."/>
            <person name="Glaser F."/>
            <person name="Grimwood J."/>
            <person name="Gutierrez G."/>
            <person name="Heitman J."/>
            <person name="Henrissat B."/>
            <person name="Iturriaga E.A."/>
            <person name="Lang B.F."/>
            <person name="Lavin J.L."/>
            <person name="Lee S."/>
            <person name="Li W."/>
            <person name="Lindquist E."/>
            <person name="Lopez-Garcia S."/>
            <person name="Luque E.M."/>
            <person name="Marcos A.T."/>
            <person name="Martin J."/>
            <person name="McCluskey K."/>
            <person name="Medina H.R."/>
            <person name="Miralles-Duran A."/>
            <person name="Miyazaki A."/>
            <person name="Munoz-Torres E."/>
            <person name="Oguiza J.A."/>
            <person name="Ohm R."/>
            <person name="Olmedo M."/>
            <person name="Orejas M."/>
            <person name="Ortiz-Castellanos L."/>
            <person name="Pisabarro A.G."/>
            <person name="Rodriguez-Romero J."/>
            <person name="Ruiz-Herrera J."/>
            <person name="Ruiz-Vazquez R."/>
            <person name="Sanz C."/>
            <person name="Schackwitz W."/>
            <person name="Schmutz J."/>
            <person name="Shahriari M."/>
            <person name="Shelest E."/>
            <person name="Silva-Franco F."/>
            <person name="Soanes D."/>
            <person name="Syed K."/>
            <person name="Tagua V.G."/>
            <person name="Talbot N.J."/>
            <person name="Thon M."/>
            <person name="De vries R.P."/>
            <person name="Wiebenga A."/>
            <person name="Yadav J.S."/>
            <person name="Braun E.L."/>
            <person name="Baker S."/>
            <person name="Garre V."/>
            <person name="Horwitz B."/>
            <person name="Torres-Martinez S."/>
            <person name="Idnurm A."/>
            <person name="Herrera-Estrella A."/>
            <person name="Gabaldon T."/>
            <person name="Grigoriev I.V."/>
        </authorList>
    </citation>
    <scope>NUCLEOTIDE SEQUENCE [LARGE SCALE GENOMIC DNA]</scope>
    <source>
        <strain evidence="2">NRRL 1555(-)</strain>
    </source>
</reference>
<dbReference type="AlphaFoldDB" id="A0A162ZCI4"/>
<dbReference type="InParanoid" id="A0A162ZCI4"/>
<dbReference type="GeneID" id="28993972"/>
<protein>
    <submittedName>
        <fullName evidence="1">Uncharacterized protein</fullName>
    </submittedName>
</protein>
<evidence type="ECO:0000313" key="1">
    <source>
        <dbReference type="EMBL" id="OAD65861.1"/>
    </source>
</evidence>
<dbReference type="RefSeq" id="XP_018283901.1">
    <property type="nucleotide sequence ID" value="XM_018433066.1"/>
</dbReference>
<dbReference type="EMBL" id="KV441027">
    <property type="protein sequence ID" value="OAD65861.1"/>
    <property type="molecule type" value="Genomic_DNA"/>
</dbReference>
<dbReference type="VEuPathDB" id="FungiDB:PHYBLDRAFT_153114"/>
<keyword evidence="2" id="KW-1185">Reference proteome</keyword>
<proteinExistence type="predicted"/>
<dbReference type="Proteomes" id="UP000077315">
    <property type="component" value="Unassembled WGS sequence"/>
</dbReference>
<organism evidence="1 2">
    <name type="scientific">Phycomyces blakesleeanus (strain ATCC 8743b / DSM 1359 / FGSC 10004 / NBRC 33097 / NRRL 1555)</name>
    <dbReference type="NCBI Taxonomy" id="763407"/>
    <lineage>
        <taxon>Eukaryota</taxon>
        <taxon>Fungi</taxon>
        <taxon>Fungi incertae sedis</taxon>
        <taxon>Mucoromycota</taxon>
        <taxon>Mucoromycotina</taxon>
        <taxon>Mucoromycetes</taxon>
        <taxon>Mucorales</taxon>
        <taxon>Phycomycetaceae</taxon>
        <taxon>Phycomyces</taxon>
    </lineage>
</organism>